<dbReference type="Proteomes" id="UP000650511">
    <property type="component" value="Unassembled WGS sequence"/>
</dbReference>
<reference evidence="3" key="1">
    <citation type="journal article" date="2014" name="Int. J. Syst. Evol. Microbiol.">
        <title>Complete genome sequence of Corynebacterium casei LMG S-19264T (=DSM 44701T), isolated from a smear-ripened cheese.</title>
        <authorList>
            <consortium name="US DOE Joint Genome Institute (JGI-PGF)"/>
            <person name="Walter F."/>
            <person name="Albersmeier A."/>
            <person name="Kalinowski J."/>
            <person name="Ruckert C."/>
        </authorList>
    </citation>
    <scope>NUCLEOTIDE SEQUENCE</scope>
    <source>
        <strain evidence="3">CGMCC 1.14988</strain>
    </source>
</reference>
<evidence type="ECO:0000256" key="2">
    <source>
        <dbReference type="ARBA" id="ARBA00023008"/>
    </source>
</evidence>
<reference evidence="3" key="2">
    <citation type="submission" date="2020-09" db="EMBL/GenBank/DDBJ databases">
        <authorList>
            <person name="Sun Q."/>
            <person name="Zhou Y."/>
        </authorList>
    </citation>
    <scope>NUCLEOTIDE SEQUENCE</scope>
    <source>
        <strain evidence="3">CGMCC 1.14988</strain>
    </source>
</reference>
<dbReference type="AlphaFoldDB" id="A0A8J3A7T1"/>
<name>A0A8J3A7T1_9ACTN</name>
<dbReference type="Pfam" id="PF02583">
    <property type="entry name" value="Trns_repr_metal"/>
    <property type="match status" value="1"/>
</dbReference>
<dbReference type="RefSeq" id="WP_276319912.1">
    <property type="nucleotide sequence ID" value="NZ_BMHA01000002.1"/>
</dbReference>
<dbReference type="EMBL" id="BMHA01000002">
    <property type="protein sequence ID" value="GGI03703.1"/>
    <property type="molecule type" value="Genomic_DNA"/>
</dbReference>
<organism evidence="3 4">
    <name type="scientific">Egicoccus halophilus</name>
    <dbReference type="NCBI Taxonomy" id="1670830"/>
    <lineage>
        <taxon>Bacteria</taxon>
        <taxon>Bacillati</taxon>
        <taxon>Actinomycetota</taxon>
        <taxon>Nitriliruptoria</taxon>
        <taxon>Egicoccales</taxon>
        <taxon>Egicoccaceae</taxon>
        <taxon>Egicoccus</taxon>
    </lineage>
</organism>
<evidence type="ECO:0000313" key="3">
    <source>
        <dbReference type="EMBL" id="GGI03703.1"/>
    </source>
</evidence>
<evidence type="ECO:0000256" key="1">
    <source>
        <dbReference type="ARBA" id="ARBA00005428"/>
    </source>
</evidence>
<dbReference type="CDD" id="cd10148">
    <property type="entry name" value="CsoR-like_DUF156"/>
    <property type="match status" value="1"/>
</dbReference>
<accession>A0A8J3A7T1</accession>
<keyword evidence="4" id="KW-1185">Reference proteome</keyword>
<dbReference type="InterPro" id="IPR003735">
    <property type="entry name" value="Metal_Tscrpt_repr"/>
</dbReference>
<keyword evidence="2" id="KW-0186">Copper</keyword>
<evidence type="ECO:0008006" key="5">
    <source>
        <dbReference type="Google" id="ProtNLM"/>
    </source>
</evidence>
<gene>
    <name evidence="3" type="ORF">GCM10011354_05360</name>
</gene>
<dbReference type="GO" id="GO:0046872">
    <property type="term" value="F:metal ion binding"/>
    <property type="evidence" value="ECO:0007669"/>
    <property type="project" value="InterPro"/>
</dbReference>
<proteinExistence type="inferred from homology"/>
<dbReference type="Gene3D" id="1.20.58.1000">
    <property type="entry name" value="Metal-sensitive repressor, helix protomer"/>
    <property type="match status" value="1"/>
</dbReference>
<evidence type="ECO:0000313" key="4">
    <source>
        <dbReference type="Proteomes" id="UP000650511"/>
    </source>
</evidence>
<comment type="caution">
    <text evidence="3">The sequence shown here is derived from an EMBL/GenBank/DDBJ whole genome shotgun (WGS) entry which is preliminary data.</text>
</comment>
<dbReference type="PANTHER" id="PTHR33677">
    <property type="entry name" value="TRANSCRIPTIONAL REPRESSOR FRMR-RELATED"/>
    <property type="match status" value="1"/>
</dbReference>
<sequence length="94" mass="10386">MRGYTMSKEQYLARLKRIEGQVRGLQRMIDEDTYCIDVLQQIAAVNGALRNVAIGLLDEHVGHCVADAAAAGDQERAREMVNEATQAIARLVKS</sequence>
<dbReference type="GO" id="GO:0003677">
    <property type="term" value="F:DNA binding"/>
    <property type="evidence" value="ECO:0007669"/>
    <property type="project" value="InterPro"/>
</dbReference>
<dbReference type="PANTHER" id="PTHR33677:SF3">
    <property type="entry name" value="COPPER-SENSING TRANSCRIPTIONAL REPRESSOR RICR"/>
    <property type="match status" value="1"/>
</dbReference>
<comment type="similarity">
    <text evidence="1">Belongs to the CsoR family.</text>
</comment>
<protein>
    <recommendedName>
        <fullName evidence="5">DNA-binding transcriptional regulator, FrmR family</fullName>
    </recommendedName>
</protein>
<dbReference type="InterPro" id="IPR038390">
    <property type="entry name" value="Metal_Tscrpt_repr_sf"/>
</dbReference>
<dbReference type="GO" id="GO:0045892">
    <property type="term" value="P:negative regulation of DNA-templated transcription"/>
    <property type="evidence" value="ECO:0007669"/>
    <property type="project" value="UniProtKB-ARBA"/>
</dbReference>